<evidence type="ECO:0000256" key="2">
    <source>
        <dbReference type="ARBA" id="ARBA00022448"/>
    </source>
</evidence>
<proteinExistence type="predicted"/>
<dbReference type="AlphaFoldDB" id="A0A1Y3B899"/>
<comment type="subcellular location">
    <subcellularLocation>
        <location evidence="1">Mitochondrion inner membrane</location>
    </subcellularLocation>
</comment>
<dbReference type="PANTHER" id="PTHR12294:SF1">
    <property type="entry name" value="CALCIUM UPTAKE PROTEIN 1, MITOCHONDRIAL"/>
    <property type="match status" value="1"/>
</dbReference>
<name>A0A1Y3B899_EURMA</name>
<organism evidence="10 11">
    <name type="scientific">Euroglyphus maynei</name>
    <name type="common">Mayne's house dust mite</name>
    <dbReference type="NCBI Taxonomy" id="6958"/>
    <lineage>
        <taxon>Eukaryota</taxon>
        <taxon>Metazoa</taxon>
        <taxon>Ecdysozoa</taxon>
        <taxon>Arthropoda</taxon>
        <taxon>Chelicerata</taxon>
        <taxon>Arachnida</taxon>
        <taxon>Acari</taxon>
        <taxon>Acariformes</taxon>
        <taxon>Sarcoptiformes</taxon>
        <taxon>Astigmata</taxon>
        <taxon>Psoroptidia</taxon>
        <taxon>Analgoidea</taxon>
        <taxon>Pyroglyphidae</taxon>
        <taxon>Pyroglyphinae</taxon>
        <taxon>Euroglyphus</taxon>
    </lineage>
</organism>
<dbReference type="PROSITE" id="PS00018">
    <property type="entry name" value="EF_HAND_1"/>
    <property type="match status" value="1"/>
</dbReference>
<gene>
    <name evidence="10" type="ORF">BLA29_014368</name>
</gene>
<dbReference type="OrthoDB" id="10056860at2759"/>
<evidence type="ECO:0000256" key="7">
    <source>
        <dbReference type="ARBA" id="ARBA00023128"/>
    </source>
</evidence>
<keyword evidence="2" id="KW-0813">Transport</keyword>
<feature type="non-terminal residue" evidence="10">
    <location>
        <position position="78"/>
    </location>
</feature>
<keyword evidence="11" id="KW-1185">Reference proteome</keyword>
<dbReference type="GO" id="GO:0036444">
    <property type="term" value="P:calcium import into the mitochondrion"/>
    <property type="evidence" value="ECO:0007669"/>
    <property type="project" value="TreeGrafter"/>
</dbReference>
<evidence type="ECO:0000259" key="9">
    <source>
        <dbReference type="PROSITE" id="PS50222"/>
    </source>
</evidence>
<dbReference type="GO" id="GO:0051560">
    <property type="term" value="P:mitochondrial calcium ion homeostasis"/>
    <property type="evidence" value="ECO:0007669"/>
    <property type="project" value="TreeGrafter"/>
</dbReference>
<dbReference type="GO" id="GO:0005509">
    <property type="term" value="F:calcium ion binding"/>
    <property type="evidence" value="ECO:0007669"/>
    <property type="project" value="InterPro"/>
</dbReference>
<dbReference type="GO" id="GO:1990246">
    <property type="term" value="C:uniplex complex"/>
    <property type="evidence" value="ECO:0007669"/>
    <property type="project" value="TreeGrafter"/>
</dbReference>
<dbReference type="Proteomes" id="UP000194236">
    <property type="component" value="Unassembled WGS sequence"/>
</dbReference>
<keyword evidence="6" id="KW-0406">Ion transport</keyword>
<dbReference type="EMBL" id="MUJZ01038891">
    <property type="protein sequence ID" value="OTF76148.1"/>
    <property type="molecule type" value="Genomic_DNA"/>
</dbReference>
<evidence type="ECO:0000256" key="3">
    <source>
        <dbReference type="ARBA" id="ARBA00022568"/>
    </source>
</evidence>
<protein>
    <recommendedName>
        <fullName evidence="9">EF-hand domain-containing protein</fullName>
    </recommendedName>
</protein>
<keyword evidence="5" id="KW-0677">Repeat</keyword>
<dbReference type="InterPro" id="IPR018247">
    <property type="entry name" value="EF_Hand_1_Ca_BS"/>
</dbReference>
<evidence type="ECO:0000313" key="11">
    <source>
        <dbReference type="Proteomes" id="UP000194236"/>
    </source>
</evidence>
<keyword evidence="4" id="KW-0479">Metal-binding</keyword>
<sequence>MFDLNDDGEVEYEEFAKVQNAILAQTSVGKKMGKAIRYKGISSAISNYFFGNDLRQRLTINRFLHFQETLQKELLTLE</sequence>
<keyword evidence="7" id="KW-0496">Mitochondrion</keyword>
<evidence type="ECO:0000256" key="8">
    <source>
        <dbReference type="ARBA" id="ARBA00023136"/>
    </source>
</evidence>
<dbReference type="PANTHER" id="PTHR12294">
    <property type="entry name" value="EF HAND DOMAIN FAMILY A1,A2-RELATED"/>
    <property type="match status" value="1"/>
</dbReference>
<dbReference type="InterPro" id="IPR002048">
    <property type="entry name" value="EF_hand_dom"/>
</dbReference>
<evidence type="ECO:0000256" key="4">
    <source>
        <dbReference type="ARBA" id="ARBA00022723"/>
    </source>
</evidence>
<comment type="caution">
    <text evidence="10">The sequence shown here is derived from an EMBL/GenBank/DDBJ whole genome shotgun (WGS) entry which is preliminary data.</text>
</comment>
<evidence type="ECO:0000256" key="6">
    <source>
        <dbReference type="ARBA" id="ARBA00023065"/>
    </source>
</evidence>
<evidence type="ECO:0000256" key="5">
    <source>
        <dbReference type="ARBA" id="ARBA00022737"/>
    </source>
</evidence>
<dbReference type="PROSITE" id="PS50222">
    <property type="entry name" value="EF_HAND_2"/>
    <property type="match status" value="1"/>
</dbReference>
<keyword evidence="3" id="KW-0106">Calcium</keyword>
<dbReference type="InterPro" id="IPR039800">
    <property type="entry name" value="MICU1/2/3"/>
</dbReference>
<evidence type="ECO:0000256" key="1">
    <source>
        <dbReference type="ARBA" id="ARBA00004273"/>
    </source>
</evidence>
<reference evidence="10 11" key="1">
    <citation type="submission" date="2017-03" db="EMBL/GenBank/DDBJ databases">
        <title>Genome Survey of Euroglyphus maynei.</title>
        <authorList>
            <person name="Arlian L.G."/>
            <person name="Morgan M.S."/>
            <person name="Rider S.D."/>
        </authorList>
    </citation>
    <scope>NUCLEOTIDE SEQUENCE [LARGE SCALE GENOMIC DNA]</scope>
    <source>
        <strain evidence="10">Arlian Lab</strain>
        <tissue evidence="10">Whole body</tissue>
    </source>
</reference>
<evidence type="ECO:0000313" key="10">
    <source>
        <dbReference type="EMBL" id="OTF76148.1"/>
    </source>
</evidence>
<feature type="domain" description="EF-hand" evidence="9">
    <location>
        <begin position="1"/>
        <end position="25"/>
    </location>
</feature>
<keyword evidence="8" id="KW-0472">Membrane</keyword>
<accession>A0A1Y3B899</accession>
<keyword evidence="3" id="KW-0109">Calcium transport</keyword>